<keyword evidence="13" id="KW-1185">Reference proteome</keyword>
<dbReference type="AlphaFoldDB" id="A0A2K5AQN3"/>
<dbReference type="EC" id="6.3.4.23" evidence="10"/>
<keyword evidence="6 10" id="KW-0658">Purine biosynthesis</keyword>
<keyword evidence="9" id="KW-0464">Manganese</keyword>
<evidence type="ECO:0000256" key="7">
    <source>
        <dbReference type="ARBA" id="ARBA00022840"/>
    </source>
</evidence>
<protein>
    <recommendedName>
        <fullName evidence="10">5-formaminoimidazole-4-carboxamide-1-(beta)-D-ribofuranosyl 5'-monophosphate synthetase</fullName>
        <ecNumber evidence="10">6.3.4.23</ecNumber>
    </recommendedName>
    <alternativeName>
        <fullName evidence="10">5-aminoimidazole-4-carboxamide-1-beta-D-ribofuranosyl 5'-monophosphate--formate ligase</fullName>
    </alternativeName>
</protein>
<dbReference type="Pfam" id="PF06973">
    <property type="entry name" value="DUF1297"/>
    <property type="match status" value="1"/>
</dbReference>
<comment type="catalytic activity">
    <reaction evidence="10">
        <text>5-amino-1-(5-phospho-beta-D-ribosyl)imidazole-4-carboxamide + formate + ATP = 5-formamido-1-(5-phospho-D-ribosyl)imidazole-4-carboxamide + ADP + phosphate</text>
        <dbReference type="Rhea" id="RHEA:24836"/>
        <dbReference type="ChEBI" id="CHEBI:15740"/>
        <dbReference type="ChEBI" id="CHEBI:30616"/>
        <dbReference type="ChEBI" id="CHEBI:43474"/>
        <dbReference type="ChEBI" id="CHEBI:58467"/>
        <dbReference type="ChEBI" id="CHEBI:58475"/>
        <dbReference type="ChEBI" id="CHEBI:456216"/>
        <dbReference type="EC" id="6.3.4.23"/>
    </reaction>
</comment>
<proteinExistence type="inferred from homology"/>
<dbReference type="EMBL" id="LT981265">
    <property type="protein sequence ID" value="SPC33924.1"/>
    <property type="molecule type" value="Genomic_DNA"/>
</dbReference>
<feature type="domain" description="ATP-grasp" evidence="11">
    <location>
        <begin position="121"/>
        <end position="336"/>
    </location>
</feature>
<evidence type="ECO:0000256" key="4">
    <source>
        <dbReference type="ARBA" id="ARBA00022723"/>
    </source>
</evidence>
<comment type="cofactor">
    <cofactor evidence="2">
        <name>Mg(2+)</name>
        <dbReference type="ChEBI" id="CHEBI:18420"/>
    </cofactor>
</comment>
<dbReference type="InterPro" id="IPR023656">
    <property type="entry name" value="IMP_biosynth_PurP"/>
</dbReference>
<evidence type="ECO:0000256" key="10">
    <source>
        <dbReference type="HAMAP-Rule" id="MF_01163"/>
    </source>
</evidence>
<dbReference type="Pfam" id="PF06849">
    <property type="entry name" value="DUF1246"/>
    <property type="match status" value="1"/>
</dbReference>
<comment type="function">
    <text evidence="10">Catalyzes the ATP- and formate-dependent formylation of 5-aminoimidazole-4-carboxamide-1-beta-d-ribofuranosyl 5'-monophosphate (AICAR) to 5-formaminoimidazole-4-carboxamide-1-beta-d-ribofuranosyl 5'-monophosphate (FAICAR) in the absence of folates.</text>
</comment>
<name>A0A2K5AQN3_9ARCH</name>
<feature type="binding site" evidence="10">
    <location>
        <position position="18"/>
    </location>
    <ligand>
        <name>5-amino-1-(5-phospho-beta-D-ribosyl)imidazole-4-carboxamide</name>
        <dbReference type="ChEBI" id="CHEBI:58475"/>
    </ligand>
</feature>
<dbReference type="GO" id="GO:0005524">
    <property type="term" value="F:ATP binding"/>
    <property type="evidence" value="ECO:0007669"/>
    <property type="project" value="UniProtKB-UniRule"/>
</dbReference>
<evidence type="ECO:0000256" key="8">
    <source>
        <dbReference type="ARBA" id="ARBA00022842"/>
    </source>
</evidence>
<evidence type="ECO:0000256" key="9">
    <source>
        <dbReference type="ARBA" id="ARBA00023211"/>
    </source>
</evidence>
<organism evidence="12 13">
    <name type="scientific">Candidatus Nitrosocaldus cavascurensis</name>
    <dbReference type="NCBI Taxonomy" id="2058097"/>
    <lineage>
        <taxon>Archaea</taxon>
        <taxon>Nitrososphaerota</taxon>
        <taxon>Nitrososphaeria</taxon>
        <taxon>Candidatus Nitrosocaldales</taxon>
        <taxon>Candidatus Nitrosocaldaceae</taxon>
        <taxon>Candidatus Nitrosocaldus</taxon>
    </lineage>
</organism>
<keyword evidence="7 10" id="KW-0067">ATP-binding</keyword>
<keyword evidence="4" id="KW-0479">Metal-binding</keyword>
<dbReference type="UniPathway" id="UPA00074">
    <property type="reaction ID" value="UER00134"/>
</dbReference>
<feature type="binding site" evidence="10">
    <location>
        <position position="87"/>
    </location>
    <ligand>
        <name>5-amino-1-(5-phospho-beta-D-ribosyl)imidazole-4-carboxamide</name>
        <dbReference type="ChEBI" id="CHEBI:58475"/>
    </ligand>
</feature>
<dbReference type="PROSITE" id="PS50975">
    <property type="entry name" value="ATP_GRASP"/>
    <property type="match status" value="1"/>
</dbReference>
<dbReference type="Proteomes" id="UP000236248">
    <property type="component" value="Chromosome NCAV"/>
</dbReference>
<dbReference type="Gene3D" id="3.30.470.20">
    <property type="entry name" value="ATP-grasp fold, B domain"/>
    <property type="match status" value="1"/>
</dbReference>
<dbReference type="GO" id="GO:0016879">
    <property type="term" value="F:ligase activity, forming carbon-nitrogen bonds"/>
    <property type="evidence" value="ECO:0007669"/>
    <property type="project" value="UniProtKB-UniRule"/>
</dbReference>
<dbReference type="GO" id="GO:0006189">
    <property type="term" value="P:'de novo' IMP biosynthetic process"/>
    <property type="evidence" value="ECO:0007669"/>
    <property type="project" value="UniProtKB-UniRule"/>
</dbReference>
<comment type="similarity">
    <text evidence="10">Belongs to the phosphohexose mutase family.</text>
</comment>
<feature type="binding site" evidence="10">
    <location>
        <position position="228"/>
    </location>
    <ligand>
        <name>ATP</name>
        <dbReference type="ChEBI" id="CHEBI:30616"/>
    </ligand>
</feature>
<evidence type="ECO:0000313" key="12">
    <source>
        <dbReference type="EMBL" id="SPC33924.1"/>
    </source>
</evidence>
<dbReference type="GO" id="GO:0000287">
    <property type="term" value="F:magnesium ion binding"/>
    <property type="evidence" value="ECO:0007669"/>
    <property type="project" value="InterPro"/>
</dbReference>
<gene>
    <name evidence="10 12" type="primary">purP</name>
    <name evidence="12" type="ORF">NCAV_0743</name>
</gene>
<evidence type="ECO:0000256" key="2">
    <source>
        <dbReference type="ARBA" id="ARBA00001946"/>
    </source>
</evidence>
<dbReference type="InterPro" id="IPR013815">
    <property type="entry name" value="ATP_grasp_subdomain_1"/>
</dbReference>
<dbReference type="PANTHER" id="PTHR38147">
    <property type="entry name" value="5-FORMAMINOIMIDAZOLE-4-CARBOXAMIDE-1-(BETA)-D-RIBOFURANOSYL 5'-MONOPHOSPHATE SYNTHETASE-RELATED"/>
    <property type="match status" value="1"/>
</dbReference>
<dbReference type="InterPro" id="IPR010672">
    <property type="entry name" value="IMP_biosynth_PurP_N"/>
</dbReference>
<feature type="binding site" evidence="10">
    <location>
        <position position="257"/>
    </location>
    <ligand>
        <name>5-amino-1-(5-phospho-beta-D-ribosyl)imidazole-4-carboxamide</name>
        <dbReference type="ChEBI" id="CHEBI:58475"/>
    </ligand>
</feature>
<dbReference type="PIRSF" id="PIRSF004602">
    <property type="entry name" value="ATPgrasp_PurP"/>
    <property type="match status" value="1"/>
</dbReference>
<accession>A0A2K5AQN3</accession>
<dbReference type="PANTHER" id="PTHR38147:SF2">
    <property type="entry name" value="5-FORMAMINOIMIDAZOLE-4-CARBOXAMIDE-1-(BETA)-D-RIBOFURANOSYL 5'-MONOPHOSPHATE SYNTHETASE"/>
    <property type="match status" value="1"/>
</dbReference>
<dbReference type="InterPro" id="IPR011761">
    <property type="entry name" value="ATP-grasp"/>
</dbReference>
<dbReference type="HAMAP" id="MF_01163">
    <property type="entry name" value="IMP_biosynth_PurP"/>
    <property type="match status" value="1"/>
</dbReference>
<dbReference type="Gene3D" id="3.30.1490.20">
    <property type="entry name" value="ATP-grasp fold, A domain"/>
    <property type="match status" value="1"/>
</dbReference>
<dbReference type="InterPro" id="IPR009720">
    <property type="entry name" value="IMP_biosynth_PurP_C"/>
</dbReference>
<sequence>MVVHNSPMMNAIGTLGSHCALQVLRGAKDEGFKTILVCERRREGLYRRFRFIDRLLLVEDYRFEHSFSESVQNELHDNNCILVPHGTYISSMSIEEIESIRIPFFGNRWILRWEADRALKERLMLEARLNVPKSISIDELNGSSDGSKEARLVIAKLHGAAGGKGYFLAWDRESFMTQYNKLLSKGMVKSIDDLYIQEYVLGVPVYLQYFYSPLNREVELLGIDRRYESNVDAIGRIPALQQESSGVHEVSYNVIGNSPLVLRESLLDEVYRMGERFVSAAERLVKRGMIGPFCIEGVYDQDGRFIAFEFSARIVAGTNLYVNGSPYSYLLYDEPMSMGRRIAREVRIAIDSNELDKVVT</sequence>
<evidence type="ECO:0000313" key="13">
    <source>
        <dbReference type="Proteomes" id="UP000236248"/>
    </source>
</evidence>
<keyword evidence="8" id="KW-0460">Magnesium</keyword>
<evidence type="ECO:0000256" key="6">
    <source>
        <dbReference type="ARBA" id="ARBA00022755"/>
    </source>
</evidence>
<dbReference type="Gene3D" id="3.40.50.20">
    <property type="match status" value="1"/>
</dbReference>
<comment type="cofactor">
    <cofactor evidence="1">
        <name>Mn(2+)</name>
        <dbReference type="ChEBI" id="CHEBI:29035"/>
    </cofactor>
</comment>
<evidence type="ECO:0000256" key="1">
    <source>
        <dbReference type="ARBA" id="ARBA00001936"/>
    </source>
</evidence>
<evidence type="ECO:0000256" key="5">
    <source>
        <dbReference type="ARBA" id="ARBA00022741"/>
    </source>
</evidence>
<dbReference type="InterPro" id="IPR016185">
    <property type="entry name" value="PreATP-grasp_dom_sf"/>
</dbReference>
<dbReference type="SUPFAM" id="SSF52440">
    <property type="entry name" value="PreATP-grasp domain"/>
    <property type="match status" value="1"/>
</dbReference>
<keyword evidence="3 10" id="KW-0436">Ligase</keyword>
<reference evidence="13" key="1">
    <citation type="submission" date="2018-01" db="EMBL/GenBank/DDBJ databases">
        <authorList>
            <person name="Kerou L M."/>
        </authorList>
    </citation>
    <scope>NUCLEOTIDE SEQUENCE [LARGE SCALE GENOMIC DNA]</scope>
    <source>
        <strain evidence="13">SCU2</strain>
    </source>
</reference>
<evidence type="ECO:0000259" key="11">
    <source>
        <dbReference type="PROSITE" id="PS50975"/>
    </source>
</evidence>
<keyword evidence="5 10" id="KW-0547">Nucleotide-binding</keyword>
<comment type="pathway">
    <text evidence="10">Purine metabolism; IMP biosynthesis via de novo pathway; 5-formamido-1-(5-phospho-D-ribosyl)imidazole-4-carboxamide from 5-amino-1-(5-phospho-D-ribosyl)imidazole-4-carboxamide (formate route): step 1/1.</text>
</comment>
<dbReference type="KEGG" id="ncv:NCAV_0743"/>
<dbReference type="SUPFAM" id="SSF56059">
    <property type="entry name" value="Glutathione synthetase ATP-binding domain-like"/>
    <property type="match status" value="1"/>
</dbReference>
<evidence type="ECO:0000256" key="3">
    <source>
        <dbReference type="ARBA" id="ARBA00022598"/>
    </source>
</evidence>